<dbReference type="AlphaFoldDB" id="A0A366EJ35"/>
<dbReference type="SFLD" id="SFLDS00029">
    <property type="entry name" value="Radical_SAM"/>
    <property type="match status" value="1"/>
</dbReference>
<evidence type="ECO:0000313" key="5">
    <source>
        <dbReference type="EMBL" id="RBP02383.1"/>
    </source>
</evidence>
<dbReference type="SMART" id="SM00729">
    <property type="entry name" value="Elp3"/>
    <property type="match status" value="1"/>
</dbReference>
<dbReference type="GO" id="GO:0046872">
    <property type="term" value="F:metal ion binding"/>
    <property type="evidence" value="ECO:0007669"/>
    <property type="project" value="UniProtKB-UniRule"/>
</dbReference>
<evidence type="ECO:0000259" key="4">
    <source>
        <dbReference type="PROSITE" id="PS51918"/>
    </source>
</evidence>
<accession>A0A366EJ35</accession>
<name>A0A366EJ35_9BACI</name>
<dbReference type="InterPro" id="IPR004559">
    <property type="entry name" value="HemW-like"/>
</dbReference>
<evidence type="ECO:0000256" key="3">
    <source>
        <dbReference type="RuleBase" id="RU364116"/>
    </source>
</evidence>
<gene>
    <name evidence="5" type="ORF">DET59_11550</name>
</gene>
<keyword evidence="3" id="KW-0004">4Fe-4S</keyword>
<keyword evidence="3" id="KW-0949">S-adenosyl-L-methionine</keyword>
<dbReference type="GO" id="GO:0005737">
    <property type="term" value="C:cytoplasm"/>
    <property type="evidence" value="ECO:0007669"/>
    <property type="project" value="UniProtKB-SubCell"/>
</dbReference>
<dbReference type="SFLD" id="SFLDF00562">
    <property type="entry name" value="HemN-like__clustered_with_heat"/>
    <property type="match status" value="1"/>
</dbReference>
<keyword evidence="3" id="KW-0349">Heme</keyword>
<comment type="subcellular location">
    <subcellularLocation>
        <location evidence="3">Cytoplasm</location>
    </subcellularLocation>
</comment>
<dbReference type="SFLD" id="SFLDF00288">
    <property type="entry name" value="HemN-like__clustered_with_nucl"/>
    <property type="match status" value="1"/>
</dbReference>
<dbReference type="SFLD" id="SFLDG01082">
    <property type="entry name" value="B12-binding_domain_containing"/>
    <property type="match status" value="1"/>
</dbReference>
<dbReference type="Pfam" id="PF06969">
    <property type="entry name" value="HemN_C"/>
    <property type="match status" value="1"/>
</dbReference>
<dbReference type="InterPro" id="IPR058240">
    <property type="entry name" value="rSAM_sf"/>
</dbReference>
<dbReference type="InterPro" id="IPR034505">
    <property type="entry name" value="Coproporphyrinogen-III_oxidase"/>
</dbReference>
<dbReference type="GO" id="GO:0006779">
    <property type="term" value="P:porphyrin-containing compound biosynthetic process"/>
    <property type="evidence" value="ECO:0007669"/>
    <property type="project" value="InterPro"/>
</dbReference>
<dbReference type="NCBIfam" id="TIGR00539">
    <property type="entry name" value="hemN_rel"/>
    <property type="match status" value="1"/>
</dbReference>
<dbReference type="InterPro" id="IPR007197">
    <property type="entry name" value="rSAM"/>
</dbReference>
<dbReference type="GO" id="GO:0004109">
    <property type="term" value="F:coproporphyrinogen oxidase activity"/>
    <property type="evidence" value="ECO:0007669"/>
    <property type="project" value="InterPro"/>
</dbReference>
<evidence type="ECO:0000256" key="1">
    <source>
        <dbReference type="ARBA" id="ARBA00006100"/>
    </source>
</evidence>
<dbReference type="InterPro" id="IPR010723">
    <property type="entry name" value="HemN_C"/>
</dbReference>
<dbReference type="PANTHER" id="PTHR13932">
    <property type="entry name" value="COPROPORPHYRINIGEN III OXIDASE"/>
    <property type="match status" value="1"/>
</dbReference>
<comment type="similarity">
    <text evidence="1">Belongs to the anaerobic coproporphyrinogen-III oxidase family. HemW subfamily.</text>
</comment>
<dbReference type="InterPro" id="IPR006638">
    <property type="entry name" value="Elp3/MiaA/NifB-like_rSAM"/>
</dbReference>
<keyword evidence="3" id="KW-0411">Iron-sulfur</keyword>
<dbReference type="Pfam" id="PF04055">
    <property type="entry name" value="Radical_SAM"/>
    <property type="match status" value="1"/>
</dbReference>
<dbReference type="PROSITE" id="PS51918">
    <property type="entry name" value="RADICAL_SAM"/>
    <property type="match status" value="1"/>
</dbReference>
<comment type="function">
    <text evidence="3">Probably acts as a heme chaperone, transferring heme to an unknown acceptor. Binds one molecule of heme per monomer, possibly covalently. Binds 1 [4Fe-4S] cluster. The cluster is coordinated with 3 cysteines and an exchangeable S-adenosyl-L-methionine.</text>
</comment>
<feature type="domain" description="Radical SAM core" evidence="4">
    <location>
        <begin position="18"/>
        <end position="251"/>
    </location>
</feature>
<dbReference type="InterPro" id="IPR023404">
    <property type="entry name" value="rSAM_horseshoe"/>
</dbReference>
<dbReference type="EMBL" id="QNRJ01000015">
    <property type="protein sequence ID" value="RBP02383.1"/>
    <property type="molecule type" value="Genomic_DNA"/>
</dbReference>
<proteinExistence type="inferred from homology"/>
<keyword evidence="3" id="KW-0408">Iron</keyword>
<reference evidence="5 6" key="1">
    <citation type="submission" date="2018-06" db="EMBL/GenBank/DDBJ databases">
        <title>Freshwater and sediment microbial communities from various areas in North America, analyzing microbe dynamics in response to fracking.</title>
        <authorList>
            <person name="Lamendella R."/>
        </authorList>
    </citation>
    <scope>NUCLEOTIDE SEQUENCE [LARGE SCALE GENOMIC DNA]</scope>
    <source>
        <strain evidence="5 6">97B</strain>
    </source>
</reference>
<dbReference type="PANTHER" id="PTHR13932:SF5">
    <property type="entry name" value="RADICAL S-ADENOSYL METHIONINE DOMAIN-CONTAINING PROTEIN 1, MITOCHONDRIAL"/>
    <property type="match status" value="1"/>
</dbReference>
<keyword evidence="3" id="KW-0143">Chaperone</keyword>
<organism evidence="5 6">
    <name type="scientific">Rossellomorea aquimaris</name>
    <dbReference type="NCBI Taxonomy" id="189382"/>
    <lineage>
        <taxon>Bacteria</taxon>
        <taxon>Bacillati</taxon>
        <taxon>Bacillota</taxon>
        <taxon>Bacilli</taxon>
        <taxon>Bacillales</taxon>
        <taxon>Bacillaceae</taxon>
        <taxon>Rossellomorea</taxon>
    </lineage>
</organism>
<dbReference type="GO" id="GO:0051539">
    <property type="term" value="F:4 iron, 4 sulfur cluster binding"/>
    <property type="evidence" value="ECO:0007669"/>
    <property type="project" value="UniProtKB-UniRule"/>
</dbReference>
<dbReference type="Proteomes" id="UP000252118">
    <property type="component" value="Unassembled WGS sequence"/>
</dbReference>
<protein>
    <recommendedName>
        <fullName evidence="2 3">Heme chaperone HemW</fullName>
    </recommendedName>
</protein>
<dbReference type="SFLD" id="SFLDG01065">
    <property type="entry name" value="anaerobic_coproporphyrinogen-I"/>
    <property type="match status" value="1"/>
</dbReference>
<keyword evidence="3" id="KW-0479">Metal-binding</keyword>
<sequence length="397" mass="45155">MYHTSTAYPLFSMNAPKGGIYLVKSAYIHIPFCEHICHYCDFNKVFLEGQPVNEYLISLGKEMKQRVMSPDKLDTIFVGGGTPTSLNASQLDLLCESINTHLPFDQGEFTFEANPGDLTEDKLRVLKDHGVNRLSFGVQSFNDELLKGIGRTHRSEDVYTSVEKAQKVGFSNISIDLIYSLPKQTEEDFQDTLKKALDLDLPHYSAYSLIVEPKTVFYNLMRKGKLSLPSQDQEAAMYEILIETMEKYGINQYEISNFAKRGFESKHNLVYWDNNEYYGLGAGAHGYINGVRYSNYGPLKKYMDPIAEGSLPTIQQHEVTKAERMEEEMFLGLRKVEGVSKSVFQQKFDCSIESVFGSSIEEMKKRELLTVNEERVALTKQGRFLGNEVFQSFLGVI</sequence>
<comment type="caution">
    <text evidence="5">The sequence shown here is derived from an EMBL/GenBank/DDBJ whole genome shotgun (WGS) entry which is preliminary data.</text>
</comment>
<keyword evidence="3" id="KW-0963">Cytoplasm</keyword>
<dbReference type="CDD" id="cd01335">
    <property type="entry name" value="Radical_SAM"/>
    <property type="match status" value="1"/>
</dbReference>
<evidence type="ECO:0000313" key="6">
    <source>
        <dbReference type="Proteomes" id="UP000252118"/>
    </source>
</evidence>
<evidence type="ECO:0000256" key="2">
    <source>
        <dbReference type="ARBA" id="ARBA00017228"/>
    </source>
</evidence>
<dbReference type="Gene3D" id="3.80.30.20">
    <property type="entry name" value="tm_1862 like domain"/>
    <property type="match status" value="1"/>
</dbReference>
<dbReference type="SUPFAM" id="SSF102114">
    <property type="entry name" value="Radical SAM enzymes"/>
    <property type="match status" value="1"/>
</dbReference>